<dbReference type="Proteomes" id="UP000321484">
    <property type="component" value="Unassembled WGS sequence"/>
</dbReference>
<name>A0A511Z109_9CELL</name>
<sequence length="151" mass="15144">MTEPTTAGPTAPGPTTPAYGTTTVLDQPFDAALAATRAALAAQGFGILTEIDMAATLKAKLDADVPRQVILGACNPPLAHRALQAEPSIGLLLPCNVVVRSLDDGQTAVQSLDPQVMVGLTANPAVAEIADDAAGRLRAAHAALAGTGLTA</sequence>
<evidence type="ECO:0000259" key="1">
    <source>
        <dbReference type="Pfam" id="PF03625"/>
    </source>
</evidence>
<dbReference type="InterPro" id="IPR035923">
    <property type="entry name" value="TT1751-like_sf"/>
</dbReference>
<dbReference type="EMBL" id="BJYK01000009">
    <property type="protein sequence ID" value="GEN81134.1"/>
    <property type="molecule type" value="Genomic_DNA"/>
</dbReference>
<dbReference type="PANTHER" id="PTHR38342:SF1">
    <property type="entry name" value="SLR5037 PROTEIN"/>
    <property type="match status" value="1"/>
</dbReference>
<dbReference type="InterPro" id="IPR005180">
    <property type="entry name" value="DUF302"/>
</dbReference>
<gene>
    <name evidence="2" type="ORF">AFE02nite_28680</name>
</gene>
<dbReference type="InterPro" id="IPR016796">
    <property type="entry name" value="UCP021774"/>
</dbReference>
<proteinExistence type="predicted"/>
<accession>A0A511Z109</accession>
<dbReference type="OrthoDB" id="9791067at2"/>
<comment type="caution">
    <text evidence="2">The sequence shown here is derived from an EMBL/GenBank/DDBJ whole genome shotgun (WGS) entry which is preliminary data.</text>
</comment>
<dbReference type="CDD" id="cd14797">
    <property type="entry name" value="DUF302"/>
    <property type="match status" value="1"/>
</dbReference>
<reference evidence="2 3" key="1">
    <citation type="submission" date="2019-07" db="EMBL/GenBank/DDBJ databases">
        <title>Whole genome shotgun sequence of Actinotalea fermentans NBRC 105374.</title>
        <authorList>
            <person name="Hosoyama A."/>
            <person name="Uohara A."/>
            <person name="Ohji S."/>
            <person name="Ichikawa N."/>
        </authorList>
    </citation>
    <scope>NUCLEOTIDE SEQUENCE [LARGE SCALE GENOMIC DNA]</scope>
    <source>
        <strain evidence="2 3">NBRC 105374</strain>
    </source>
</reference>
<dbReference type="Gene3D" id="3.30.310.70">
    <property type="entry name" value="TT1751-like domain"/>
    <property type="match status" value="1"/>
</dbReference>
<feature type="domain" description="DUF302" evidence="1">
    <location>
        <begin position="51"/>
        <end position="114"/>
    </location>
</feature>
<organism evidence="2 3">
    <name type="scientific">Actinotalea fermentans</name>
    <dbReference type="NCBI Taxonomy" id="43671"/>
    <lineage>
        <taxon>Bacteria</taxon>
        <taxon>Bacillati</taxon>
        <taxon>Actinomycetota</taxon>
        <taxon>Actinomycetes</taxon>
        <taxon>Micrococcales</taxon>
        <taxon>Cellulomonadaceae</taxon>
        <taxon>Actinotalea</taxon>
    </lineage>
</organism>
<keyword evidence="3" id="KW-1185">Reference proteome</keyword>
<evidence type="ECO:0000313" key="3">
    <source>
        <dbReference type="Proteomes" id="UP000321484"/>
    </source>
</evidence>
<dbReference type="PANTHER" id="PTHR38342">
    <property type="entry name" value="SLR5037 PROTEIN"/>
    <property type="match status" value="1"/>
</dbReference>
<evidence type="ECO:0000313" key="2">
    <source>
        <dbReference type="EMBL" id="GEN81134.1"/>
    </source>
</evidence>
<protein>
    <recommendedName>
        <fullName evidence="1">DUF302 domain-containing protein</fullName>
    </recommendedName>
</protein>
<dbReference type="SUPFAM" id="SSF103247">
    <property type="entry name" value="TT1751-like"/>
    <property type="match status" value="1"/>
</dbReference>
<dbReference type="AlphaFoldDB" id="A0A511Z109"/>
<dbReference type="RefSeq" id="WP_052113721.1">
    <property type="nucleotide sequence ID" value="NZ_BJYK01000009.1"/>
</dbReference>
<dbReference type="PIRSF" id="PIRSF021774">
    <property type="entry name" value="UCP021774"/>
    <property type="match status" value="1"/>
</dbReference>
<dbReference type="Pfam" id="PF03625">
    <property type="entry name" value="DUF302"/>
    <property type="match status" value="1"/>
</dbReference>